<reference evidence="3 4" key="1">
    <citation type="submission" date="2016-02" db="EMBL/GenBank/DDBJ databases">
        <title>Genome analysis of coral dinoflagellate symbionts highlights evolutionary adaptations to a symbiotic lifestyle.</title>
        <authorList>
            <person name="Aranda M."/>
            <person name="Li Y."/>
            <person name="Liew Y.J."/>
            <person name="Baumgarten S."/>
            <person name="Simakov O."/>
            <person name="Wilson M."/>
            <person name="Piel J."/>
            <person name="Ashoor H."/>
            <person name="Bougouffa S."/>
            <person name="Bajic V.B."/>
            <person name="Ryu T."/>
            <person name="Ravasi T."/>
            <person name="Bayer T."/>
            <person name="Micklem G."/>
            <person name="Kim H."/>
            <person name="Bhak J."/>
            <person name="Lajeunesse T.C."/>
            <person name="Voolstra C.R."/>
        </authorList>
    </citation>
    <scope>NUCLEOTIDE SEQUENCE [LARGE SCALE GENOMIC DNA]</scope>
    <source>
        <strain evidence="3 4">CCMP2467</strain>
    </source>
</reference>
<keyword evidence="2" id="KW-0472">Membrane</keyword>
<proteinExistence type="predicted"/>
<evidence type="ECO:0000256" key="1">
    <source>
        <dbReference type="SAM" id="MobiDB-lite"/>
    </source>
</evidence>
<organism evidence="3 4">
    <name type="scientific">Symbiodinium microadriaticum</name>
    <name type="common">Dinoflagellate</name>
    <name type="synonym">Zooxanthella microadriatica</name>
    <dbReference type="NCBI Taxonomy" id="2951"/>
    <lineage>
        <taxon>Eukaryota</taxon>
        <taxon>Sar</taxon>
        <taxon>Alveolata</taxon>
        <taxon>Dinophyceae</taxon>
        <taxon>Suessiales</taxon>
        <taxon>Symbiodiniaceae</taxon>
        <taxon>Symbiodinium</taxon>
    </lineage>
</organism>
<comment type="caution">
    <text evidence="3">The sequence shown here is derived from an EMBL/GenBank/DDBJ whole genome shotgun (WGS) entry which is preliminary data.</text>
</comment>
<accession>A0A1Q9ECP0</accession>
<evidence type="ECO:0000313" key="4">
    <source>
        <dbReference type="Proteomes" id="UP000186817"/>
    </source>
</evidence>
<feature type="compositionally biased region" description="Polar residues" evidence="1">
    <location>
        <begin position="608"/>
        <end position="617"/>
    </location>
</feature>
<feature type="transmembrane region" description="Helical" evidence="2">
    <location>
        <begin position="192"/>
        <end position="213"/>
    </location>
</feature>
<feature type="transmembrane region" description="Helical" evidence="2">
    <location>
        <begin position="153"/>
        <end position="172"/>
    </location>
</feature>
<dbReference type="CDD" id="cd06174">
    <property type="entry name" value="MFS"/>
    <property type="match status" value="1"/>
</dbReference>
<sequence length="617" mass="66936">MDLWSVSLQTTEPFIELPFACHRPYMFPGKLALLALGVALSRSAGQDCEIQGRPEDAGDASVFLQQDFRLRKDGLAAHAVAIDISESQAVGRVSDPPNKSGALMPNLGVRVVGFGWVVFVPIVAVWVAVFLHERRVSESKRIMIGWVPLQRKACQLFCTWQSLGGFLLAGVSMPLTLDYALSLDQTPTASGLFMGIQLIASVLGTLVGNQLVVETRWNQFFVRRLLLSVYFFTSFATLAFACFLNWTATSSRVSLIWWTGFAWNFMVAFFAGIPNVIGVLLWTKVTNPGNRTIWTVIMQCSRSAGMAIGPVCFSILSRAVIKGGLAVSPRSMMAWVGVFNTWINLTSLAICVFGLPTELPAALPEAPAQEAPETRKSGEARPELLEDHGRETVYWKMFAHFCERPMTLAAIEVSITMMLELFYGWDAYHCGFCLTIMCPVGIVLAVVMKILINSGFASESSVYFSAMLACVFGAAMLFDGGNAGPWTLITGGTVIFSGTAVANGIADGWGSRAAKEGTSFGQAQFQLLKLLAICLGNFAGDTGGRFLVDFGGRNTYAGAQLALCLFGAHTAYGACRPLWAKQHEEWESEDFDAKSSGCKLPSAPEDSPNPSEASNLR</sequence>
<feature type="transmembrane region" description="Helical" evidence="2">
    <location>
        <begin position="260"/>
        <end position="282"/>
    </location>
</feature>
<feature type="transmembrane region" description="Helical" evidence="2">
    <location>
        <begin position="225"/>
        <end position="248"/>
    </location>
</feature>
<feature type="transmembrane region" description="Helical" evidence="2">
    <location>
        <begin position="333"/>
        <end position="355"/>
    </location>
</feature>
<dbReference type="SUPFAM" id="SSF103473">
    <property type="entry name" value="MFS general substrate transporter"/>
    <property type="match status" value="1"/>
</dbReference>
<dbReference type="Proteomes" id="UP000186817">
    <property type="component" value="Unassembled WGS sequence"/>
</dbReference>
<protein>
    <submittedName>
        <fullName evidence="3">Uncharacterized protein</fullName>
    </submittedName>
</protein>
<dbReference type="AlphaFoldDB" id="A0A1Q9ECP0"/>
<name>A0A1Q9ECP0_SYMMI</name>
<feature type="transmembrane region" description="Helical" evidence="2">
    <location>
        <begin position="484"/>
        <end position="506"/>
    </location>
</feature>
<feature type="transmembrane region" description="Helical" evidence="2">
    <location>
        <begin position="431"/>
        <end position="452"/>
    </location>
</feature>
<dbReference type="OrthoDB" id="423328at2759"/>
<keyword evidence="2" id="KW-0812">Transmembrane</keyword>
<feature type="transmembrane region" description="Helical" evidence="2">
    <location>
        <begin position="113"/>
        <end position="132"/>
    </location>
</feature>
<keyword evidence="2" id="KW-1133">Transmembrane helix</keyword>
<feature type="transmembrane region" description="Helical" evidence="2">
    <location>
        <begin position="461"/>
        <end position="478"/>
    </location>
</feature>
<dbReference type="EMBL" id="LSRX01000192">
    <property type="protein sequence ID" value="OLQ05178.1"/>
    <property type="molecule type" value="Genomic_DNA"/>
</dbReference>
<feature type="region of interest" description="Disordered" evidence="1">
    <location>
        <begin position="590"/>
        <end position="617"/>
    </location>
</feature>
<evidence type="ECO:0000313" key="3">
    <source>
        <dbReference type="EMBL" id="OLQ05178.1"/>
    </source>
</evidence>
<gene>
    <name evidence="3" type="ORF">AK812_SmicGene11675</name>
</gene>
<keyword evidence="4" id="KW-1185">Reference proteome</keyword>
<dbReference type="InterPro" id="IPR036259">
    <property type="entry name" value="MFS_trans_sf"/>
</dbReference>
<evidence type="ECO:0000256" key="2">
    <source>
        <dbReference type="SAM" id="Phobius"/>
    </source>
</evidence>
<dbReference type="Gene3D" id="1.20.1250.20">
    <property type="entry name" value="MFS general substrate transporter like domains"/>
    <property type="match status" value="1"/>
</dbReference>